<evidence type="ECO:0000313" key="3">
    <source>
        <dbReference type="Proteomes" id="UP001497482"/>
    </source>
</evidence>
<sequence length="78" mass="7949">MNGSALVALSSGVFQDDPDDAPPLGFTLAPSPSTELPLHNIRASINILRGICSLLPPPQGVDNSKQAVAHDGDGSLSS</sequence>
<organism evidence="2 3">
    <name type="scientific">Knipowitschia caucasica</name>
    <name type="common">Caucasian dwarf goby</name>
    <name type="synonym">Pomatoschistus caucasicus</name>
    <dbReference type="NCBI Taxonomy" id="637954"/>
    <lineage>
        <taxon>Eukaryota</taxon>
        <taxon>Metazoa</taxon>
        <taxon>Chordata</taxon>
        <taxon>Craniata</taxon>
        <taxon>Vertebrata</taxon>
        <taxon>Euteleostomi</taxon>
        <taxon>Actinopterygii</taxon>
        <taxon>Neopterygii</taxon>
        <taxon>Teleostei</taxon>
        <taxon>Neoteleostei</taxon>
        <taxon>Acanthomorphata</taxon>
        <taxon>Gobiaria</taxon>
        <taxon>Gobiiformes</taxon>
        <taxon>Gobioidei</taxon>
        <taxon>Gobiidae</taxon>
        <taxon>Gobiinae</taxon>
        <taxon>Knipowitschia</taxon>
    </lineage>
</organism>
<feature type="region of interest" description="Disordered" evidence="1">
    <location>
        <begin position="59"/>
        <end position="78"/>
    </location>
</feature>
<keyword evidence="3" id="KW-1185">Reference proteome</keyword>
<dbReference type="AlphaFoldDB" id="A0AAV2KZ29"/>
<evidence type="ECO:0000256" key="1">
    <source>
        <dbReference type="SAM" id="MobiDB-lite"/>
    </source>
</evidence>
<proteinExistence type="predicted"/>
<feature type="compositionally biased region" description="Basic and acidic residues" evidence="1">
    <location>
        <begin position="68"/>
        <end position="78"/>
    </location>
</feature>
<reference evidence="2 3" key="1">
    <citation type="submission" date="2024-04" db="EMBL/GenBank/DDBJ databases">
        <authorList>
            <person name="Waldvogel A.-M."/>
            <person name="Schoenle A."/>
        </authorList>
    </citation>
    <scope>NUCLEOTIDE SEQUENCE [LARGE SCALE GENOMIC DNA]</scope>
</reference>
<accession>A0AAV2KZ29</accession>
<gene>
    <name evidence="2" type="ORF">KC01_LOCUS24162</name>
</gene>
<protein>
    <submittedName>
        <fullName evidence="2">Uncharacterized protein</fullName>
    </submittedName>
</protein>
<dbReference type="EMBL" id="OZ035842">
    <property type="protein sequence ID" value="CAL1595348.1"/>
    <property type="molecule type" value="Genomic_DNA"/>
</dbReference>
<dbReference type="Proteomes" id="UP001497482">
    <property type="component" value="Chromosome 20"/>
</dbReference>
<evidence type="ECO:0000313" key="2">
    <source>
        <dbReference type="EMBL" id="CAL1595348.1"/>
    </source>
</evidence>
<name>A0AAV2KZ29_KNICA</name>